<keyword evidence="2" id="KW-1185">Reference proteome</keyword>
<name>A0AA42CNX6_9HYPH</name>
<protein>
    <submittedName>
        <fullName evidence="1">Uncharacterized protein</fullName>
    </submittedName>
</protein>
<accession>A0AA42CNX6</accession>
<dbReference type="EMBL" id="JAMOIM010000012">
    <property type="protein sequence ID" value="MCW6509857.1"/>
    <property type="molecule type" value="Genomic_DNA"/>
</dbReference>
<proteinExistence type="predicted"/>
<dbReference type="AlphaFoldDB" id="A0AA42CNX6"/>
<sequence length="110" mass="12488">MPDARFTVDGAGRAMSPLWHFVHGCRAEGIRPDEPLQAYLGHWSMTESLPPVVEAATETERWARVRVGVTVMQSITAVRARLHDEMLFRFWEWTTGQPRTPEVPGEGDTR</sequence>
<evidence type="ECO:0000313" key="2">
    <source>
        <dbReference type="Proteomes" id="UP001165667"/>
    </source>
</evidence>
<dbReference type="RefSeq" id="WP_282586231.1">
    <property type="nucleotide sequence ID" value="NZ_JAMOIM010000012.1"/>
</dbReference>
<reference evidence="1" key="1">
    <citation type="submission" date="2022-05" db="EMBL/GenBank/DDBJ databases">
        <authorList>
            <person name="Pankratov T."/>
        </authorList>
    </citation>
    <scope>NUCLEOTIDE SEQUENCE</scope>
    <source>
        <strain evidence="1">BP6-180914</strain>
    </source>
</reference>
<organism evidence="1 2">
    <name type="scientific">Lichenifustis flavocetrariae</name>
    <dbReference type="NCBI Taxonomy" id="2949735"/>
    <lineage>
        <taxon>Bacteria</taxon>
        <taxon>Pseudomonadati</taxon>
        <taxon>Pseudomonadota</taxon>
        <taxon>Alphaproteobacteria</taxon>
        <taxon>Hyphomicrobiales</taxon>
        <taxon>Lichenihabitantaceae</taxon>
        <taxon>Lichenifustis</taxon>
    </lineage>
</organism>
<comment type="caution">
    <text evidence="1">The sequence shown here is derived from an EMBL/GenBank/DDBJ whole genome shotgun (WGS) entry which is preliminary data.</text>
</comment>
<evidence type="ECO:0000313" key="1">
    <source>
        <dbReference type="EMBL" id="MCW6509857.1"/>
    </source>
</evidence>
<gene>
    <name evidence="1" type="ORF">M8523_17710</name>
</gene>
<dbReference type="Proteomes" id="UP001165667">
    <property type="component" value="Unassembled WGS sequence"/>
</dbReference>